<dbReference type="InParanoid" id="A0A061FEU8"/>
<sequence>MLYESVASPLKPKTKGLALILPLVQEWILRCIQALRMLTGEIWRANRLNEYGNQVLRPSSFLAQAIYTTLEIKMAKLSRLIGPQQQHVLHLDNIDEILVSSQLHWRKLLSLAFGRFGFNQLVNQE</sequence>
<dbReference type="Gramene" id="EOY15207">
    <property type="protein sequence ID" value="EOY15207"/>
    <property type="gene ID" value="TCM_034352"/>
</dbReference>
<dbReference type="Proteomes" id="UP000026915">
    <property type="component" value="Chromosome 8"/>
</dbReference>
<keyword evidence="2" id="KW-1185">Reference proteome</keyword>
<dbReference type="HOGENOM" id="CLU_1996729_0_0_1"/>
<gene>
    <name evidence="1" type="ORF">TCM_034352</name>
</gene>
<name>A0A061FEU8_THECC</name>
<proteinExistence type="predicted"/>
<dbReference type="AlphaFoldDB" id="A0A061FEU8"/>
<evidence type="ECO:0000313" key="2">
    <source>
        <dbReference type="Proteomes" id="UP000026915"/>
    </source>
</evidence>
<organism evidence="1 2">
    <name type="scientific">Theobroma cacao</name>
    <name type="common">Cacao</name>
    <name type="synonym">Cocoa</name>
    <dbReference type="NCBI Taxonomy" id="3641"/>
    <lineage>
        <taxon>Eukaryota</taxon>
        <taxon>Viridiplantae</taxon>
        <taxon>Streptophyta</taxon>
        <taxon>Embryophyta</taxon>
        <taxon>Tracheophyta</taxon>
        <taxon>Spermatophyta</taxon>
        <taxon>Magnoliopsida</taxon>
        <taxon>eudicotyledons</taxon>
        <taxon>Gunneridae</taxon>
        <taxon>Pentapetalae</taxon>
        <taxon>rosids</taxon>
        <taxon>malvids</taxon>
        <taxon>Malvales</taxon>
        <taxon>Malvaceae</taxon>
        <taxon>Byttnerioideae</taxon>
        <taxon>Theobroma</taxon>
    </lineage>
</organism>
<accession>A0A061FEU8</accession>
<evidence type="ECO:0000313" key="1">
    <source>
        <dbReference type="EMBL" id="EOY15207.1"/>
    </source>
</evidence>
<reference evidence="1 2" key="1">
    <citation type="journal article" date="2013" name="Genome Biol.">
        <title>The genome sequence of the most widely cultivated cacao type and its use to identify candidate genes regulating pod color.</title>
        <authorList>
            <person name="Motamayor J.C."/>
            <person name="Mockaitis K."/>
            <person name="Schmutz J."/>
            <person name="Haiminen N."/>
            <person name="Iii D.L."/>
            <person name="Cornejo O."/>
            <person name="Findley S.D."/>
            <person name="Zheng P."/>
            <person name="Utro F."/>
            <person name="Royaert S."/>
            <person name="Saski C."/>
            <person name="Jenkins J."/>
            <person name="Podicheti R."/>
            <person name="Zhao M."/>
            <person name="Scheffler B.E."/>
            <person name="Stack J.C."/>
            <person name="Feltus F.A."/>
            <person name="Mustiga G.M."/>
            <person name="Amores F."/>
            <person name="Phillips W."/>
            <person name="Marelli J.P."/>
            <person name="May G.D."/>
            <person name="Shapiro H."/>
            <person name="Ma J."/>
            <person name="Bustamante C.D."/>
            <person name="Schnell R.J."/>
            <person name="Main D."/>
            <person name="Gilbert D."/>
            <person name="Parida L."/>
            <person name="Kuhn D.N."/>
        </authorList>
    </citation>
    <scope>NUCLEOTIDE SEQUENCE [LARGE SCALE GENOMIC DNA]</scope>
    <source>
        <strain evidence="2">cv. Matina 1-6</strain>
    </source>
</reference>
<dbReference type="EMBL" id="CM001886">
    <property type="protein sequence ID" value="EOY15207.1"/>
    <property type="molecule type" value="Genomic_DNA"/>
</dbReference>
<protein>
    <submittedName>
        <fullName evidence="1">Uncharacterized protein</fullName>
    </submittedName>
</protein>